<protein>
    <submittedName>
        <fullName evidence="3">Uncharacterized protein</fullName>
    </submittedName>
</protein>
<feature type="compositionally biased region" description="Pro residues" evidence="2">
    <location>
        <begin position="122"/>
        <end position="134"/>
    </location>
</feature>
<name>A8J4I0_CHLRE</name>
<organism evidence="3 4">
    <name type="scientific">Chlamydomonas reinhardtii</name>
    <name type="common">Chlamydomonas smithii</name>
    <dbReference type="NCBI Taxonomy" id="3055"/>
    <lineage>
        <taxon>Eukaryota</taxon>
        <taxon>Viridiplantae</taxon>
        <taxon>Chlorophyta</taxon>
        <taxon>core chlorophytes</taxon>
        <taxon>Chlorophyceae</taxon>
        <taxon>CS clade</taxon>
        <taxon>Chlamydomonadales</taxon>
        <taxon>Chlamydomonadaceae</taxon>
        <taxon>Chlamydomonas</taxon>
    </lineage>
</organism>
<dbReference type="PaxDb" id="3055-EDP00876"/>
<dbReference type="GeneID" id="5722272"/>
<sequence length="227" mass="24891">MRERARSASRSRRDERRTSQSVRGSHDSQSAAGNLSPGRHHGRRESGGGGFFKNLFGSRRHRDQSPQPYPTGYPGEQYDPGMMPPPLPPPPAPASSSPASKLKALLSFAPTRNASPGRGGNVPPPPPGMGPPGLGPVDMPRAATDDMQIKNLQHQMQLMQAQMQDYQTIKTQLLQEQRQAQEWREKWNFQDLKLNLMVDMLVLRVLELEQPGVYAAGGGAAGQPQGR</sequence>
<feature type="coiled-coil region" evidence="1">
    <location>
        <begin position="149"/>
        <end position="186"/>
    </location>
</feature>
<evidence type="ECO:0000313" key="4">
    <source>
        <dbReference type="Proteomes" id="UP000006906"/>
    </source>
</evidence>
<dbReference type="Gramene" id="PNW79258">
    <property type="protein sequence ID" value="PNW79258"/>
    <property type="gene ID" value="CHLRE_09g408150v5"/>
</dbReference>
<gene>
    <name evidence="3" type="ORF">CHLRE_09g408150v5</name>
</gene>
<feature type="region of interest" description="Disordered" evidence="2">
    <location>
        <begin position="1"/>
        <end position="135"/>
    </location>
</feature>
<dbReference type="AlphaFoldDB" id="A8J4I0"/>
<feature type="compositionally biased region" description="Basic and acidic residues" evidence="2">
    <location>
        <begin position="1"/>
        <end position="18"/>
    </location>
</feature>
<keyword evidence="1" id="KW-0175">Coiled coil</keyword>
<dbReference type="Proteomes" id="UP000006906">
    <property type="component" value="Chromosome 9"/>
</dbReference>
<evidence type="ECO:0000256" key="2">
    <source>
        <dbReference type="SAM" id="MobiDB-lite"/>
    </source>
</evidence>
<feature type="compositionally biased region" description="Polar residues" evidence="2">
    <location>
        <begin position="19"/>
        <end position="33"/>
    </location>
</feature>
<evidence type="ECO:0000256" key="1">
    <source>
        <dbReference type="SAM" id="Coils"/>
    </source>
</evidence>
<dbReference type="EMBL" id="CM008970">
    <property type="protein sequence ID" value="PNW79258.1"/>
    <property type="molecule type" value="Genomic_DNA"/>
</dbReference>
<dbReference type="InParanoid" id="A8J4I0"/>
<dbReference type="RefSeq" id="XP_001696768.1">
    <property type="nucleotide sequence ID" value="XM_001696716.2"/>
</dbReference>
<feature type="compositionally biased region" description="Low complexity" evidence="2">
    <location>
        <begin position="94"/>
        <end position="110"/>
    </location>
</feature>
<proteinExistence type="predicted"/>
<dbReference type="KEGG" id="cre:CHLRE_09g408150v5"/>
<dbReference type="HOGENOM" id="CLU_1221222_0_0_1"/>
<accession>A8J4I0</accession>
<evidence type="ECO:0000313" key="3">
    <source>
        <dbReference type="EMBL" id="PNW79258.1"/>
    </source>
</evidence>
<keyword evidence="4" id="KW-1185">Reference proteome</keyword>
<feature type="compositionally biased region" description="Pro residues" evidence="2">
    <location>
        <begin position="82"/>
        <end position="93"/>
    </location>
</feature>
<reference evidence="3 4" key="1">
    <citation type="journal article" date="2007" name="Science">
        <title>The Chlamydomonas genome reveals the evolution of key animal and plant functions.</title>
        <authorList>
            <person name="Merchant S.S."/>
            <person name="Prochnik S.E."/>
            <person name="Vallon O."/>
            <person name="Harris E.H."/>
            <person name="Karpowicz S.J."/>
            <person name="Witman G.B."/>
            <person name="Terry A."/>
            <person name="Salamov A."/>
            <person name="Fritz-Laylin L.K."/>
            <person name="Marechal-Drouard L."/>
            <person name="Marshall W.F."/>
            <person name="Qu L.H."/>
            <person name="Nelson D.R."/>
            <person name="Sanderfoot A.A."/>
            <person name="Spalding M.H."/>
            <person name="Kapitonov V.V."/>
            <person name="Ren Q."/>
            <person name="Ferris P."/>
            <person name="Lindquist E."/>
            <person name="Shapiro H."/>
            <person name="Lucas S.M."/>
            <person name="Grimwood J."/>
            <person name="Schmutz J."/>
            <person name="Cardol P."/>
            <person name="Cerutti H."/>
            <person name="Chanfreau G."/>
            <person name="Chen C.L."/>
            <person name="Cognat V."/>
            <person name="Croft M.T."/>
            <person name="Dent R."/>
            <person name="Dutcher S."/>
            <person name="Fernandez E."/>
            <person name="Fukuzawa H."/>
            <person name="Gonzalez-Ballester D."/>
            <person name="Gonzalez-Halphen D."/>
            <person name="Hallmann A."/>
            <person name="Hanikenne M."/>
            <person name="Hippler M."/>
            <person name="Inwood W."/>
            <person name="Jabbari K."/>
            <person name="Kalanon M."/>
            <person name="Kuras R."/>
            <person name="Lefebvre P.A."/>
            <person name="Lemaire S.D."/>
            <person name="Lobanov A.V."/>
            <person name="Lohr M."/>
            <person name="Manuell A."/>
            <person name="Meier I."/>
            <person name="Mets L."/>
            <person name="Mittag M."/>
            <person name="Mittelmeier T."/>
            <person name="Moroney J.V."/>
            <person name="Moseley J."/>
            <person name="Napoli C."/>
            <person name="Nedelcu A.M."/>
            <person name="Niyogi K."/>
            <person name="Novoselov S.V."/>
            <person name="Paulsen I.T."/>
            <person name="Pazour G."/>
            <person name="Purton S."/>
            <person name="Ral J.P."/>
            <person name="Riano-Pachon D.M."/>
            <person name="Riekhof W."/>
            <person name="Rymarquis L."/>
            <person name="Schroda M."/>
            <person name="Stern D."/>
            <person name="Umen J."/>
            <person name="Willows R."/>
            <person name="Wilson N."/>
            <person name="Zimmer S.L."/>
            <person name="Allmer J."/>
            <person name="Balk J."/>
            <person name="Bisova K."/>
            <person name="Chen C.J."/>
            <person name="Elias M."/>
            <person name="Gendler K."/>
            <person name="Hauser C."/>
            <person name="Lamb M.R."/>
            <person name="Ledford H."/>
            <person name="Long J.C."/>
            <person name="Minagawa J."/>
            <person name="Page M.D."/>
            <person name="Pan J."/>
            <person name="Pootakham W."/>
            <person name="Roje S."/>
            <person name="Rose A."/>
            <person name="Stahlberg E."/>
            <person name="Terauchi A.M."/>
            <person name="Yang P."/>
            <person name="Ball S."/>
            <person name="Bowler C."/>
            <person name="Dieckmann C.L."/>
            <person name="Gladyshev V.N."/>
            <person name="Green P."/>
            <person name="Jorgensen R."/>
            <person name="Mayfield S."/>
            <person name="Mueller-Roeber B."/>
            <person name="Rajamani S."/>
            <person name="Sayre R.T."/>
            <person name="Brokstein P."/>
            <person name="Dubchak I."/>
            <person name="Goodstein D."/>
            <person name="Hornick L."/>
            <person name="Huang Y.W."/>
            <person name="Jhaveri J."/>
            <person name="Luo Y."/>
            <person name="Martinez D."/>
            <person name="Ngau W.C."/>
            <person name="Otillar B."/>
            <person name="Poliakov A."/>
            <person name="Porter A."/>
            <person name="Szajkowski L."/>
            <person name="Werner G."/>
            <person name="Zhou K."/>
            <person name="Grigoriev I.V."/>
            <person name="Rokhsar D.S."/>
            <person name="Grossman A.R."/>
        </authorList>
    </citation>
    <scope>NUCLEOTIDE SEQUENCE [LARGE SCALE GENOMIC DNA]</scope>
    <source>
        <strain evidence="4">CC-503</strain>
    </source>
</reference>
<dbReference type="OrthoDB" id="551763at2759"/>